<proteinExistence type="predicted"/>
<dbReference type="AlphaFoldDB" id="A0A9D3US12"/>
<comment type="caution">
    <text evidence="2">The sequence shown here is derived from an EMBL/GenBank/DDBJ whole genome shotgun (WGS) entry which is preliminary data.</text>
</comment>
<sequence length="53" mass="6196">MQEVEPVFEDYARKSGGLEEEKYLEEDPKEDLEEEEEEGEPSKANEALDLDYD</sequence>
<organism evidence="2 3">
    <name type="scientific">Gossypium stocksii</name>
    <dbReference type="NCBI Taxonomy" id="47602"/>
    <lineage>
        <taxon>Eukaryota</taxon>
        <taxon>Viridiplantae</taxon>
        <taxon>Streptophyta</taxon>
        <taxon>Embryophyta</taxon>
        <taxon>Tracheophyta</taxon>
        <taxon>Spermatophyta</taxon>
        <taxon>Magnoliopsida</taxon>
        <taxon>eudicotyledons</taxon>
        <taxon>Gunneridae</taxon>
        <taxon>Pentapetalae</taxon>
        <taxon>rosids</taxon>
        <taxon>malvids</taxon>
        <taxon>Malvales</taxon>
        <taxon>Malvaceae</taxon>
        <taxon>Malvoideae</taxon>
        <taxon>Gossypium</taxon>
    </lineage>
</organism>
<evidence type="ECO:0000313" key="2">
    <source>
        <dbReference type="EMBL" id="KAH1056357.1"/>
    </source>
</evidence>
<name>A0A9D3US12_9ROSI</name>
<protein>
    <submittedName>
        <fullName evidence="2">Uncharacterized protein</fullName>
    </submittedName>
</protein>
<reference evidence="2 3" key="1">
    <citation type="journal article" date="2021" name="Plant Biotechnol. J.">
        <title>Multi-omics assisted identification of the key and species-specific regulatory components of drought-tolerant mechanisms in Gossypium stocksii.</title>
        <authorList>
            <person name="Yu D."/>
            <person name="Ke L."/>
            <person name="Zhang D."/>
            <person name="Wu Y."/>
            <person name="Sun Y."/>
            <person name="Mei J."/>
            <person name="Sun J."/>
            <person name="Sun Y."/>
        </authorList>
    </citation>
    <scope>NUCLEOTIDE SEQUENCE [LARGE SCALE GENOMIC DNA]</scope>
    <source>
        <strain evidence="3">cv. E1</strain>
        <tissue evidence="2">Leaf</tissue>
    </source>
</reference>
<evidence type="ECO:0000256" key="1">
    <source>
        <dbReference type="SAM" id="MobiDB-lite"/>
    </source>
</evidence>
<keyword evidence="3" id="KW-1185">Reference proteome</keyword>
<dbReference type="EMBL" id="JAIQCV010000010">
    <property type="protein sequence ID" value="KAH1056357.1"/>
    <property type="molecule type" value="Genomic_DNA"/>
</dbReference>
<feature type="region of interest" description="Disordered" evidence="1">
    <location>
        <begin position="1"/>
        <end position="53"/>
    </location>
</feature>
<evidence type="ECO:0000313" key="3">
    <source>
        <dbReference type="Proteomes" id="UP000828251"/>
    </source>
</evidence>
<accession>A0A9D3US12</accession>
<gene>
    <name evidence="2" type="ORF">J1N35_034422</name>
</gene>
<dbReference type="Proteomes" id="UP000828251">
    <property type="component" value="Unassembled WGS sequence"/>
</dbReference>
<feature type="compositionally biased region" description="Basic and acidic residues" evidence="1">
    <location>
        <begin position="10"/>
        <end position="21"/>
    </location>
</feature>
<feature type="compositionally biased region" description="Acidic residues" evidence="1">
    <location>
        <begin position="22"/>
        <end position="39"/>
    </location>
</feature>